<dbReference type="AlphaFoldDB" id="K5WTA7"/>
<dbReference type="KEGG" id="pco:PHACADRAFT_260145"/>
<dbReference type="HOGENOM" id="CLU_2251016_0_0_1"/>
<dbReference type="RefSeq" id="XP_007398351.1">
    <property type="nucleotide sequence ID" value="XM_007398289.1"/>
</dbReference>
<organism evidence="1 2">
    <name type="scientific">Phanerochaete carnosa (strain HHB-10118-sp)</name>
    <name type="common">White-rot fungus</name>
    <name type="synonym">Peniophora carnosa</name>
    <dbReference type="NCBI Taxonomy" id="650164"/>
    <lineage>
        <taxon>Eukaryota</taxon>
        <taxon>Fungi</taxon>
        <taxon>Dikarya</taxon>
        <taxon>Basidiomycota</taxon>
        <taxon>Agaricomycotina</taxon>
        <taxon>Agaricomycetes</taxon>
        <taxon>Polyporales</taxon>
        <taxon>Phanerochaetaceae</taxon>
        <taxon>Phanerochaete</taxon>
    </lineage>
</organism>
<dbReference type="GeneID" id="18917644"/>
<dbReference type="InParanoid" id="K5WTA7"/>
<dbReference type="EMBL" id="JH930474">
    <property type="protein sequence ID" value="EKM53667.1"/>
    <property type="molecule type" value="Genomic_DNA"/>
</dbReference>
<dbReference type="Proteomes" id="UP000008370">
    <property type="component" value="Unassembled WGS sequence"/>
</dbReference>
<sequence>MSLAVSSESHSYTAERITLVSSKPFDKVIESLDEETNRAGPHVEEILGSAKSKEEIERGMSALTDSDKRSFVFFSEQFHSKWLGNYYGQKFDDFVLYTLGNPRT</sequence>
<reference evidence="1 2" key="1">
    <citation type="journal article" date="2012" name="BMC Genomics">
        <title>Comparative genomics of the white-rot fungi, Phanerochaete carnosa and P. chrysosporium, to elucidate the genetic basis of the distinct wood types they colonize.</title>
        <authorList>
            <person name="Suzuki H."/>
            <person name="MacDonald J."/>
            <person name="Syed K."/>
            <person name="Salamov A."/>
            <person name="Hori C."/>
            <person name="Aerts A."/>
            <person name="Henrissat B."/>
            <person name="Wiebenga A."/>
            <person name="vanKuyk P.A."/>
            <person name="Barry K."/>
            <person name="Lindquist E."/>
            <person name="LaButti K."/>
            <person name="Lapidus A."/>
            <person name="Lucas S."/>
            <person name="Coutinho P."/>
            <person name="Gong Y."/>
            <person name="Samejima M."/>
            <person name="Mahadevan R."/>
            <person name="Abou-Zaid M."/>
            <person name="de Vries R.P."/>
            <person name="Igarashi K."/>
            <person name="Yadav J.S."/>
            <person name="Grigoriev I.V."/>
            <person name="Master E.R."/>
        </authorList>
    </citation>
    <scope>NUCLEOTIDE SEQUENCE [LARGE SCALE GENOMIC DNA]</scope>
    <source>
        <strain evidence="1 2">HHB-10118-sp</strain>
    </source>
</reference>
<dbReference type="OrthoDB" id="5190258at2759"/>
<keyword evidence="2" id="KW-1185">Reference proteome</keyword>
<name>K5WTA7_PHACS</name>
<evidence type="ECO:0000313" key="1">
    <source>
        <dbReference type="EMBL" id="EKM53667.1"/>
    </source>
</evidence>
<protein>
    <submittedName>
        <fullName evidence="1">Uncharacterized protein</fullName>
    </submittedName>
</protein>
<evidence type="ECO:0000313" key="2">
    <source>
        <dbReference type="Proteomes" id="UP000008370"/>
    </source>
</evidence>
<gene>
    <name evidence="1" type="ORF">PHACADRAFT_260145</name>
</gene>
<proteinExistence type="predicted"/>
<accession>K5WTA7</accession>